<dbReference type="PANTHER" id="PTHR42909:SF1">
    <property type="entry name" value="CARBOHYDRATE KINASE PFKB DOMAIN-CONTAINING PROTEIN"/>
    <property type="match status" value="1"/>
</dbReference>
<proteinExistence type="predicted"/>
<keyword evidence="4" id="KW-0456">Lyase</keyword>
<dbReference type="AlphaFoldDB" id="A0AAF0DG27"/>
<keyword evidence="1" id="KW-0479">Metal-binding</keyword>
<reference evidence="7" key="1">
    <citation type="submission" date="2023-03" db="EMBL/GenBank/DDBJ databases">
        <title>Emydomyces testavorans Genome Sequence.</title>
        <authorList>
            <person name="Hoyer L."/>
        </authorList>
    </citation>
    <scope>NUCLEOTIDE SEQUENCE</scope>
    <source>
        <strain evidence="7">16-2883</strain>
    </source>
</reference>
<keyword evidence="2" id="KW-0378">Hydrolase</keyword>
<dbReference type="GO" id="GO:0016798">
    <property type="term" value="F:hydrolase activity, acting on glycosyl bonds"/>
    <property type="evidence" value="ECO:0007669"/>
    <property type="project" value="UniProtKB-KW"/>
</dbReference>
<evidence type="ECO:0000313" key="7">
    <source>
        <dbReference type="EMBL" id="WEW57984.1"/>
    </source>
</evidence>
<evidence type="ECO:0000256" key="3">
    <source>
        <dbReference type="ARBA" id="ARBA00023211"/>
    </source>
</evidence>
<evidence type="ECO:0000256" key="2">
    <source>
        <dbReference type="ARBA" id="ARBA00022801"/>
    </source>
</evidence>
<sequence>MSFLRTATRAGVRIGWRLHRRSSVACAYGNSRQQYQNLGPIRVSNKFLKVSEEVQDAVATGKPVVALETTIYTHGFPYPDNISLAKRLESIVRENGGVPATISVLNGIARVGMNAAELTELTSASRDKNVLKGLAGKRMHGGTTIAGTMILAHLAGIKVFATGGLALFQGECTVAARAPWIYQVPQPAFITSFQVQYADPVLADLTELGRTPVAVITSGCKSFLDIRRTLEVLETQGAVVATFADGRKGPIDFPAFFTRDSGIQSPRTVHDEAEAAAIIYAQTNLQISSGILFTNPVPEKHSFLKPEMDAIIAKAVELSHLEGVHGSDNTPYVLAKIKELSGGRSVVTNRALVEYNVERGTKVAVELAKLESGRGADGSRRMPVINGMKQAATTSSSSPQSSEAIVETLSAKPTPKSVEEVDVLVAGSLAIDLACDFTPSSGGGDQISPALYTSNPAVISRSPGGVGYNVALASSYLGSPVLFCSVVADDISGRSALTSLEGADENLHSEGIQTLSATPDIRTAQYIAINDTKKDLMLAMADMSILELPNEKLKFDEFWEPLIRRTKPTWSVIDTNWSPEAMSRWISLCKSHGIKIAVEPVSAPKASRLFSQTTTENTKSRESADKLIFHPSNTAPTNHLIDIITPNRYELASMHVAAREAGLFDTPEWWNVINSLSLPSAGSRDRLASLTSADIVDEGIPQQSIQLLPFIPCIVAKLGNQGVLVTQLFRGEDPRLTDPEYAPYILGRAIGASGDVVRGHLGAGGVYMRLFPAAGKLEGKDVASVNGAGDALLGVLVSALARGEKSGRAEKMRVEDVISLAQQASVLTLKSKGGVSSDIKSLKPLLEKIE</sequence>
<dbReference type="GO" id="GO:0046872">
    <property type="term" value="F:metal ion binding"/>
    <property type="evidence" value="ECO:0007669"/>
    <property type="project" value="UniProtKB-KW"/>
</dbReference>
<dbReference type="GO" id="GO:0005737">
    <property type="term" value="C:cytoplasm"/>
    <property type="evidence" value="ECO:0007669"/>
    <property type="project" value="TreeGrafter"/>
</dbReference>
<dbReference type="Pfam" id="PF04227">
    <property type="entry name" value="Indigoidine_A"/>
    <property type="match status" value="2"/>
</dbReference>
<keyword evidence="3" id="KW-0464">Manganese</keyword>
<dbReference type="InterPro" id="IPR007342">
    <property type="entry name" value="PsuG"/>
</dbReference>
<dbReference type="GO" id="GO:0004730">
    <property type="term" value="F:pseudouridylate synthase activity"/>
    <property type="evidence" value="ECO:0007669"/>
    <property type="project" value="InterPro"/>
</dbReference>
<evidence type="ECO:0000256" key="1">
    <source>
        <dbReference type="ARBA" id="ARBA00022723"/>
    </source>
</evidence>
<dbReference type="Gene3D" id="3.40.1790.10">
    <property type="entry name" value="Indigoidine synthase domain"/>
    <property type="match status" value="1"/>
</dbReference>
<name>A0AAF0DG27_9EURO</name>
<dbReference type="SUPFAM" id="SSF110581">
    <property type="entry name" value="Indigoidine synthase A-like"/>
    <property type="match status" value="1"/>
</dbReference>
<evidence type="ECO:0000256" key="5">
    <source>
        <dbReference type="ARBA" id="ARBA00023295"/>
    </source>
</evidence>
<dbReference type="InterPro" id="IPR029056">
    <property type="entry name" value="Ribokinase-like"/>
</dbReference>
<evidence type="ECO:0000259" key="6">
    <source>
        <dbReference type="Pfam" id="PF00294"/>
    </source>
</evidence>
<accession>A0AAF0DG27</accession>
<dbReference type="InterPro" id="IPR022830">
    <property type="entry name" value="Indigdn_synthA-like"/>
</dbReference>
<evidence type="ECO:0000313" key="8">
    <source>
        <dbReference type="Proteomes" id="UP001219355"/>
    </source>
</evidence>
<dbReference type="Proteomes" id="UP001219355">
    <property type="component" value="Chromosome 2"/>
</dbReference>
<protein>
    <recommendedName>
        <fullName evidence="6">Carbohydrate kinase PfkB domain-containing protein</fullName>
    </recommendedName>
</protein>
<dbReference type="InterPro" id="IPR011611">
    <property type="entry name" value="PfkB_dom"/>
</dbReference>
<dbReference type="Gene3D" id="3.40.1190.20">
    <property type="match status" value="1"/>
</dbReference>
<keyword evidence="5" id="KW-0326">Glycosidase</keyword>
<dbReference type="SUPFAM" id="SSF53613">
    <property type="entry name" value="Ribokinase-like"/>
    <property type="match status" value="1"/>
</dbReference>
<gene>
    <name evidence="7" type="ORF">PRK78_003451</name>
</gene>
<keyword evidence="8" id="KW-1185">Reference proteome</keyword>
<evidence type="ECO:0000256" key="4">
    <source>
        <dbReference type="ARBA" id="ARBA00023239"/>
    </source>
</evidence>
<dbReference type="EMBL" id="CP120628">
    <property type="protein sequence ID" value="WEW57984.1"/>
    <property type="molecule type" value="Genomic_DNA"/>
</dbReference>
<dbReference type="CDD" id="cd01941">
    <property type="entry name" value="YeiC_kinase_like"/>
    <property type="match status" value="1"/>
</dbReference>
<dbReference type="PANTHER" id="PTHR42909">
    <property type="entry name" value="ZGC:136858"/>
    <property type="match status" value="1"/>
</dbReference>
<feature type="domain" description="Carbohydrate kinase PfkB" evidence="6">
    <location>
        <begin position="457"/>
        <end position="613"/>
    </location>
</feature>
<organism evidence="7 8">
    <name type="scientific">Emydomyces testavorans</name>
    <dbReference type="NCBI Taxonomy" id="2070801"/>
    <lineage>
        <taxon>Eukaryota</taxon>
        <taxon>Fungi</taxon>
        <taxon>Dikarya</taxon>
        <taxon>Ascomycota</taxon>
        <taxon>Pezizomycotina</taxon>
        <taxon>Eurotiomycetes</taxon>
        <taxon>Eurotiomycetidae</taxon>
        <taxon>Onygenales</taxon>
        <taxon>Nannizziopsiaceae</taxon>
        <taxon>Emydomyces</taxon>
    </lineage>
</organism>
<dbReference type="Pfam" id="PF00294">
    <property type="entry name" value="PfkB"/>
    <property type="match status" value="1"/>
</dbReference>